<proteinExistence type="predicted"/>
<evidence type="ECO:0000256" key="5">
    <source>
        <dbReference type="PROSITE-ProRule" id="PRU00277"/>
    </source>
</evidence>
<dbReference type="PANTHER" id="PTHR45779:SF3">
    <property type="entry name" value="PEPTIDYL-PROLYL CIS-TRANS ISOMERASE FKBP2"/>
    <property type="match status" value="1"/>
</dbReference>
<comment type="catalytic activity">
    <reaction evidence="1 5">
        <text>[protein]-peptidylproline (omega=180) = [protein]-peptidylproline (omega=0)</text>
        <dbReference type="Rhea" id="RHEA:16237"/>
        <dbReference type="Rhea" id="RHEA-COMP:10747"/>
        <dbReference type="Rhea" id="RHEA-COMP:10748"/>
        <dbReference type="ChEBI" id="CHEBI:83833"/>
        <dbReference type="ChEBI" id="CHEBI:83834"/>
        <dbReference type="EC" id="5.2.1.8"/>
    </reaction>
</comment>
<evidence type="ECO:0000256" key="3">
    <source>
        <dbReference type="ARBA" id="ARBA00023110"/>
    </source>
</evidence>
<dbReference type="SUPFAM" id="SSF54534">
    <property type="entry name" value="FKBP-like"/>
    <property type="match status" value="1"/>
</dbReference>
<dbReference type="InterPro" id="IPR044609">
    <property type="entry name" value="FKBP2/11"/>
</dbReference>
<evidence type="ECO:0000256" key="2">
    <source>
        <dbReference type="ARBA" id="ARBA00013194"/>
    </source>
</evidence>
<dbReference type="FunFam" id="3.10.50.40:FF:000006">
    <property type="entry name" value="Peptidyl-prolyl cis-trans isomerase"/>
    <property type="match status" value="1"/>
</dbReference>
<evidence type="ECO:0000256" key="6">
    <source>
        <dbReference type="SAM" id="MobiDB-lite"/>
    </source>
</evidence>
<reference evidence="7" key="3">
    <citation type="submission" date="2025-09" db="UniProtKB">
        <authorList>
            <consortium name="Ensembl"/>
        </authorList>
    </citation>
    <scope>IDENTIFICATION</scope>
</reference>
<sequence>MVAEVKGGGTRTGGTGGGHVGGPGGSRGQRGALGGGNRGRAGGGARAAKGGRGAPNGLWWVLALALALAAEPGRKVQIGVRRRPEACGVRSRRGDLLHMHYTGHLEDGSQFDSSRSRDQPFVFSLGTGQVIKGWDQGLLGMCEGEKRKLVIPPELGEPQTGGAPKHRGAVLIFEVELLKIERRPEL</sequence>
<dbReference type="GO" id="GO:0003755">
    <property type="term" value="F:peptidyl-prolyl cis-trans isomerase activity"/>
    <property type="evidence" value="ECO:0007669"/>
    <property type="project" value="UniProtKB-KW"/>
</dbReference>
<dbReference type="PROSITE" id="PS50059">
    <property type="entry name" value="FKBP_PPIASE"/>
    <property type="match status" value="1"/>
</dbReference>
<protein>
    <recommendedName>
        <fullName evidence="2 5">peptidylprolyl isomerase</fullName>
        <ecNumber evidence="2 5">5.2.1.8</ecNumber>
    </recommendedName>
</protein>
<evidence type="ECO:0000256" key="4">
    <source>
        <dbReference type="ARBA" id="ARBA00023235"/>
    </source>
</evidence>
<dbReference type="Pfam" id="PF00254">
    <property type="entry name" value="FKBP_C"/>
    <property type="match status" value="1"/>
</dbReference>
<dbReference type="AlphaFoldDB" id="A0A8V5GM74"/>
<dbReference type="InterPro" id="IPR046357">
    <property type="entry name" value="PPIase_dom_sf"/>
</dbReference>
<dbReference type="Ensembl" id="ENSMUNT00000035572.1">
    <property type="protein sequence ID" value="ENSMUNP00000027079.1"/>
    <property type="gene ID" value="ENSMUNG00000022202.1"/>
</dbReference>
<keyword evidence="4 5" id="KW-0413">Isomerase</keyword>
<reference evidence="7" key="1">
    <citation type="submission" date="2020-03" db="EMBL/GenBank/DDBJ databases">
        <title>Melopsittacus undulatus (budgerigar) genome, bMelUnd1, maternal haplotype with Z.</title>
        <authorList>
            <person name="Gedman G."/>
            <person name="Mountcastle J."/>
            <person name="Haase B."/>
            <person name="Formenti G."/>
            <person name="Wright T."/>
            <person name="Apodaca J."/>
            <person name="Pelan S."/>
            <person name="Chow W."/>
            <person name="Rhie A."/>
            <person name="Howe K."/>
            <person name="Fedrigo O."/>
            <person name="Jarvis E.D."/>
        </authorList>
    </citation>
    <scope>NUCLEOTIDE SEQUENCE [LARGE SCALE GENOMIC DNA]</scope>
</reference>
<dbReference type="GO" id="GO:0005783">
    <property type="term" value="C:endoplasmic reticulum"/>
    <property type="evidence" value="ECO:0007669"/>
    <property type="project" value="TreeGrafter"/>
</dbReference>
<feature type="region of interest" description="Disordered" evidence="6">
    <location>
        <begin position="1"/>
        <end position="51"/>
    </location>
</feature>
<accession>A0A8V5GM74</accession>
<dbReference type="EC" id="5.2.1.8" evidence="2 5"/>
<dbReference type="PANTHER" id="PTHR45779">
    <property type="entry name" value="PEPTIDYLPROLYL ISOMERASE"/>
    <property type="match status" value="1"/>
</dbReference>
<evidence type="ECO:0000256" key="1">
    <source>
        <dbReference type="ARBA" id="ARBA00000971"/>
    </source>
</evidence>
<gene>
    <name evidence="7" type="primary">LOC117437388</name>
</gene>
<organism evidence="7 8">
    <name type="scientific">Melopsittacus undulatus</name>
    <name type="common">Budgerigar</name>
    <name type="synonym">Psittacus undulatus</name>
    <dbReference type="NCBI Taxonomy" id="13146"/>
    <lineage>
        <taxon>Eukaryota</taxon>
        <taxon>Metazoa</taxon>
        <taxon>Chordata</taxon>
        <taxon>Craniata</taxon>
        <taxon>Vertebrata</taxon>
        <taxon>Euteleostomi</taxon>
        <taxon>Archelosauria</taxon>
        <taxon>Archosauria</taxon>
        <taxon>Dinosauria</taxon>
        <taxon>Saurischia</taxon>
        <taxon>Theropoda</taxon>
        <taxon>Coelurosauria</taxon>
        <taxon>Aves</taxon>
        <taxon>Neognathae</taxon>
        <taxon>Neoaves</taxon>
        <taxon>Telluraves</taxon>
        <taxon>Australaves</taxon>
        <taxon>Psittaciformes</taxon>
        <taxon>Psittaculidae</taxon>
        <taxon>Melopsittacus</taxon>
    </lineage>
</organism>
<keyword evidence="3 5" id="KW-0697">Rotamase</keyword>
<dbReference type="InterPro" id="IPR001179">
    <property type="entry name" value="PPIase_FKBP_dom"/>
</dbReference>
<evidence type="ECO:0000313" key="7">
    <source>
        <dbReference type="Ensembl" id="ENSMUNP00000027079.1"/>
    </source>
</evidence>
<dbReference type="Gene3D" id="3.10.50.40">
    <property type="match status" value="1"/>
</dbReference>
<evidence type="ECO:0000313" key="8">
    <source>
        <dbReference type="Proteomes" id="UP000694405"/>
    </source>
</evidence>
<reference evidence="7" key="2">
    <citation type="submission" date="2025-08" db="UniProtKB">
        <authorList>
            <consortium name="Ensembl"/>
        </authorList>
    </citation>
    <scope>IDENTIFICATION</scope>
</reference>
<dbReference type="Proteomes" id="UP000694405">
    <property type="component" value="Chromosome 22"/>
</dbReference>
<name>A0A8V5GM74_MELUD</name>
<keyword evidence="8" id="KW-1185">Reference proteome</keyword>